<gene>
    <name evidence="1" type="ORF">NliqN6_3935</name>
</gene>
<accession>A0A8H3YFR0</accession>
<dbReference type="EMBL" id="BLZA01000023">
    <property type="protein sequence ID" value="GHJ87533.1"/>
    <property type="molecule type" value="Genomic_DNA"/>
</dbReference>
<dbReference type="AlphaFoldDB" id="A0A8H3YFR0"/>
<keyword evidence="2" id="KW-1185">Reference proteome</keyword>
<name>A0A8H3YFR0_9TREE</name>
<reference evidence="1" key="1">
    <citation type="submission" date="2020-07" db="EMBL/GenBank/DDBJ databases">
        <title>Draft Genome Sequence of a Deep-Sea Yeast, Naganishia (Cryptococcus) liquefaciens strain N6.</title>
        <authorList>
            <person name="Han Y.W."/>
            <person name="Kajitani R."/>
            <person name="Morimoto H."/>
            <person name="Parhat M."/>
            <person name="Tsubouchi H."/>
            <person name="Bakenova O."/>
            <person name="Ogata M."/>
            <person name="Argunhan B."/>
            <person name="Aoki R."/>
            <person name="Kajiwara S."/>
            <person name="Itoh T."/>
            <person name="Iwasaki H."/>
        </authorList>
    </citation>
    <scope>NUCLEOTIDE SEQUENCE</scope>
    <source>
        <strain evidence="1">N6</strain>
    </source>
</reference>
<sequence>MMPIHAASEAVRRLFPAEEGQRDPRLMGKEMLLHGLFAEFNELLTLLGKVRAMPLRIKPTEPELPLELRIFHEESFGADYHMNNQQPRKFSASDKYEWLLEDPTVQSNMHGFQHWQGLKPDVERGGYKRRKIFIEGPYSFETRCAEWTLN</sequence>
<comment type="caution">
    <text evidence="1">The sequence shown here is derived from an EMBL/GenBank/DDBJ whole genome shotgun (WGS) entry which is preliminary data.</text>
</comment>
<protein>
    <submittedName>
        <fullName evidence="1">Uncharacterized protein</fullName>
    </submittedName>
</protein>
<proteinExistence type="predicted"/>
<dbReference type="Proteomes" id="UP000620104">
    <property type="component" value="Unassembled WGS sequence"/>
</dbReference>
<organism evidence="1 2">
    <name type="scientific">Naganishia liquefaciens</name>
    <dbReference type="NCBI Taxonomy" id="104408"/>
    <lineage>
        <taxon>Eukaryota</taxon>
        <taxon>Fungi</taxon>
        <taxon>Dikarya</taxon>
        <taxon>Basidiomycota</taxon>
        <taxon>Agaricomycotina</taxon>
        <taxon>Tremellomycetes</taxon>
        <taxon>Filobasidiales</taxon>
        <taxon>Filobasidiaceae</taxon>
        <taxon>Naganishia</taxon>
    </lineage>
</organism>
<evidence type="ECO:0000313" key="2">
    <source>
        <dbReference type="Proteomes" id="UP000620104"/>
    </source>
</evidence>
<evidence type="ECO:0000313" key="1">
    <source>
        <dbReference type="EMBL" id="GHJ87533.1"/>
    </source>
</evidence>